<dbReference type="PANTHER" id="PTHR46003">
    <property type="entry name" value="HOST CELL FACTOR"/>
    <property type="match status" value="1"/>
</dbReference>
<name>A0A5S6QX48_TRIMR</name>
<sequence>MSELAPKVEAQGSIQPLLVKWTKLTDSAGPLPQPRHSHCAVMVKTLMLIFGGGDHVIMDELAVFHVTSRHWFMPRVHGDVPPGRASFAMVSEGSRAFLFGGVLASGHYSGSLYELECSNWQWKKATPICARNGKPPPCPRMGHSFTLGNGRIYLFGGVTNDGPHPLNSRLRFLNDLYVLELRLGSFGMRWSCPRIFGGSPSPRESHSACFYDPGGKPQLFIYGGTSNRPLGDVWILDIGCMSWFSPQISGVPSSPRTMHSANVIDNKMYIFGGWVPTEQHSSTHPEKTIKCVNTLACLHLERLRWEQLKKANSEVSKPRPRAGHCSVVVGSRIYIWSGRVGERNSQKNRMCSNDMWYLDTARPTVVMPLSLICSSVNSVEICWPPLVNAERYVVQIQKTESSEVEIESPAKQPYSGLEACKGQSRLGNGNKTPTNTKVGVLRLLCKSDGSLAPQIRTADGRTIVLSPGKVNNGTSAQKLVRFDGLSRRNHHDVFPSGSAVRNSQLWGTDLPPVLEIAGDTSTAKKNLGDTLREKVFNEPASKRPKGTVDAMPGNAGPALSPPDIAKPVPSLVKPTVKGEPFALGSKPSVDHRPMNPIWSFAAVVKKHWACVSSYYEPEFNKEIAALGLLDERAFQKLTSGMKKVMLESSTVYRFRVAASNGCGIGPWSEIACFKTHTVGFPSPPQAVKVNSQSDGVFVVWEPPANPYGTVNEYSVFVAAMTSSSVGIPLRLTFSRAYMGNQRNCLVSVSFLDQICKGRRTDTVFIFRVAAKNERGYGSSTQATFRHFRSSLRVLKYFSPILINTIDLQI</sequence>
<evidence type="ECO:0000256" key="1">
    <source>
        <dbReference type="ARBA" id="ARBA00004123"/>
    </source>
</evidence>
<evidence type="ECO:0000259" key="6">
    <source>
        <dbReference type="PROSITE" id="PS50853"/>
    </source>
</evidence>
<feature type="domain" description="Fibronectin type-III" evidence="6">
    <location>
        <begin position="680"/>
        <end position="790"/>
    </location>
</feature>
<protein>
    <submittedName>
        <fullName evidence="8">Fibronectin type-III domain-containing protein</fullName>
    </submittedName>
</protein>
<dbReference type="InterPro" id="IPR003961">
    <property type="entry name" value="FN3_dom"/>
</dbReference>
<feature type="region of interest" description="Disordered" evidence="5">
    <location>
        <begin position="538"/>
        <end position="567"/>
    </location>
</feature>
<dbReference type="SUPFAM" id="SSF49265">
    <property type="entry name" value="Fibronectin type III"/>
    <property type="match status" value="1"/>
</dbReference>
<dbReference type="GO" id="GO:0003713">
    <property type="term" value="F:transcription coactivator activity"/>
    <property type="evidence" value="ECO:0007669"/>
    <property type="project" value="TreeGrafter"/>
</dbReference>
<reference evidence="8" key="1">
    <citation type="submission" date="2019-12" db="UniProtKB">
        <authorList>
            <consortium name="WormBaseParasite"/>
        </authorList>
    </citation>
    <scope>IDENTIFICATION</scope>
</reference>
<dbReference type="GO" id="GO:0035097">
    <property type="term" value="C:histone methyltransferase complex"/>
    <property type="evidence" value="ECO:0007669"/>
    <property type="project" value="TreeGrafter"/>
</dbReference>
<evidence type="ECO:0000313" key="7">
    <source>
        <dbReference type="Proteomes" id="UP000046395"/>
    </source>
</evidence>
<dbReference type="STRING" id="70415.A0A5S6QX48"/>
<dbReference type="Gene3D" id="2.120.10.80">
    <property type="entry name" value="Kelch-type beta propeller"/>
    <property type="match status" value="2"/>
</dbReference>
<evidence type="ECO:0000256" key="2">
    <source>
        <dbReference type="ARBA" id="ARBA00022441"/>
    </source>
</evidence>
<dbReference type="PROSITE" id="PS50853">
    <property type="entry name" value="FN3"/>
    <property type="match status" value="1"/>
</dbReference>
<keyword evidence="7" id="KW-1185">Reference proteome</keyword>
<dbReference type="InterPro" id="IPR013783">
    <property type="entry name" value="Ig-like_fold"/>
</dbReference>
<dbReference type="InterPro" id="IPR043536">
    <property type="entry name" value="HCF1/2"/>
</dbReference>
<dbReference type="CDD" id="cd00063">
    <property type="entry name" value="FN3"/>
    <property type="match status" value="2"/>
</dbReference>
<dbReference type="InterPro" id="IPR059124">
    <property type="entry name" value="Kelch_HCF"/>
</dbReference>
<dbReference type="AlphaFoldDB" id="A0A5S6QX48"/>
<evidence type="ECO:0000256" key="5">
    <source>
        <dbReference type="SAM" id="MobiDB-lite"/>
    </source>
</evidence>
<dbReference type="SUPFAM" id="SSF117281">
    <property type="entry name" value="Kelch motif"/>
    <property type="match status" value="2"/>
</dbReference>
<dbReference type="Gene3D" id="2.60.40.10">
    <property type="entry name" value="Immunoglobulins"/>
    <property type="match status" value="2"/>
</dbReference>
<comment type="subcellular location">
    <subcellularLocation>
        <location evidence="1">Nucleus</location>
    </subcellularLocation>
</comment>
<dbReference type="GO" id="GO:0006338">
    <property type="term" value="P:chromatin remodeling"/>
    <property type="evidence" value="ECO:0007669"/>
    <property type="project" value="TreeGrafter"/>
</dbReference>
<dbReference type="InterPro" id="IPR015915">
    <property type="entry name" value="Kelch-typ_b-propeller"/>
</dbReference>
<evidence type="ECO:0000256" key="4">
    <source>
        <dbReference type="ARBA" id="ARBA00023242"/>
    </source>
</evidence>
<keyword evidence="3" id="KW-0677">Repeat</keyword>
<dbReference type="InterPro" id="IPR036116">
    <property type="entry name" value="FN3_sf"/>
</dbReference>
<dbReference type="Proteomes" id="UP000046395">
    <property type="component" value="Unassembled WGS sequence"/>
</dbReference>
<keyword evidence="4" id="KW-0539">Nucleus</keyword>
<dbReference type="Pfam" id="PF13854">
    <property type="entry name" value="Kelch_HCF"/>
    <property type="match status" value="1"/>
</dbReference>
<dbReference type="SMART" id="SM00060">
    <property type="entry name" value="FN3"/>
    <property type="match status" value="2"/>
</dbReference>
<keyword evidence="2" id="KW-0880">Kelch repeat</keyword>
<proteinExistence type="predicted"/>
<dbReference type="WBParaSite" id="TMUE_3000011996.1">
    <property type="protein sequence ID" value="TMUE_3000011996.1"/>
    <property type="gene ID" value="WBGene00289183"/>
</dbReference>
<evidence type="ECO:0000313" key="8">
    <source>
        <dbReference type="WBParaSite" id="TMUE_3000011996.1"/>
    </source>
</evidence>
<dbReference type="PANTHER" id="PTHR46003:SF1">
    <property type="entry name" value="HOST CELL FACTOR"/>
    <property type="match status" value="1"/>
</dbReference>
<organism evidence="7 8">
    <name type="scientific">Trichuris muris</name>
    <name type="common">Mouse whipworm</name>
    <dbReference type="NCBI Taxonomy" id="70415"/>
    <lineage>
        <taxon>Eukaryota</taxon>
        <taxon>Metazoa</taxon>
        <taxon>Ecdysozoa</taxon>
        <taxon>Nematoda</taxon>
        <taxon>Enoplea</taxon>
        <taxon>Dorylaimia</taxon>
        <taxon>Trichinellida</taxon>
        <taxon>Trichuridae</taxon>
        <taxon>Trichuris</taxon>
    </lineage>
</organism>
<accession>A0A5S6QX48</accession>
<evidence type="ECO:0000256" key="3">
    <source>
        <dbReference type="ARBA" id="ARBA00022737"/>
    </source>
</evidence>